<comment type="similarity">
    <text evidence="1">Belongs to the WD repeat MET30/SCONB/SCON-2 family.</text>
</comment>
<keyword evidence="2" id="KW-0853">WD repeat</keyword>
<dbReference type="GO" id="GO:0008540">
    <property type="term" value="C:proteasome regulatory particle, base subcomplex"/>
    <property type="evidence" value="ECO:0007669"/>
    <property type="project" value="TreeGrafter"/>
</dbReference>
<evidence type="ECO:0000256" key="3">
    <source>
        <dbReference type="ARBA" id="ARBA00022737"/>
    </source>
</evidence>
<dbReference type="Proteomes" id="UP000308802">
    <property type="component" value="Unassembled WGS sequence"/>
</dbReference>
<feature type="region of interest" description="Disordered" evidence="4">
    <location>
        <begin position="782"/>
        <end position="808"/>
    </location>
</feature>
<feature type="compositionally biased region" description="Basic residues" evidence="4">
    <location>
        <begin position="1152"/>
        <end position="1161"/>
    </location>
</feature>
<dbReference type="PANTHER" id="PTHR10223">
    <property type="entry name" value="26S PROTEASOME NON-ATPASE REGULATORY SUBUNIT 4"/>
    <property type="match status" value="1"/>
</dbReference>
<evidence type="ECO:0000259" key="5">
    <source>
        <dbReference type="PROSITE" id="PS50181"/>
    </source>
</evidence>
<dbReference type="AlphaFoldDB" id="A0A4S9AIR6"/>
<feature type="compositionally biased region" description="Polar residues" evidence="4">
    <location>
        <begin position="48"/>
        <end position="81"/>
    </location>
</feature>
<dbReference type="SUPFAM" id="SSF50978">
    <property type="entry name" value="WD40 repeat-like"/>
    <property type="match status" value="1"/>
</dbReference>
<feature type="region of interest" description="Disordered" evidence="4">
    <location>
        <begin position="680"/>
        <end position="711"/>
    </location>
</feature>
<dbReference type="InterPro" id="IPR036322">
    <property type="entry name" value="WD40_repeat_dom_sf"/>
</dbReference>
<dbReference type="PROSITE" id="PS50181">
    <property type="entry name" value="FBOX"/>
    <property type="match status" value="1"/>
</dbReference>
<feature type="compositionally biased region" description="Low complexity" evidence="4">
    <location>
        <begin position="791"/>
        <end position="808"/>
    </location>
</feature>
<dbReference type="PROSITE" id="PS00678">
    <property type="entry name" value="WD_REPEATS_1"/>
    <property type="match status" value="1"/>
</dbReference>
<sequence length="1161" mass="126782">MAEGGFAPHHHHHHGLGPRPDLTKHDETLSRPHFQIRLTEPLSLARSYPSSNHSSDSFMHAQSPTSVPQPYVESSSPAESTSDNHHGEQQGASAAYYGGGVSLLDHGQFPSTPGRLSPSHGAFSASRNRITEYENASAASPSRKKTEGPAFAVVKKARKPGDKLSPIADLPNEILTHALAHLSPQDLSAVSLVSRRFHDLVTTPHAWRTAFSRFFRGPDSLNPSDYDDEDEQLDDFRVERRAFTRVTALASWRSEYILRTRLLRSLARGKPVQPTVSPAQARLGQPPVALPIVEYNSQMFTTINHLHATFGGTALNKRPPRFVHGADDVGTAGSSDPTTEKVDSWGLSDPNTFLQFSDRFPGDALYGLGPGNVVGVPNSMDVSQPYGMVHGEGSPGGFVYYRFSEEMRGHFLTPSSGVSEPALGIPQLLPVQEAICSVWIAKSSTIPSLTDGLIGLISGSSLGVLTSHSLGPLGTRDQRFSRGEITARWVLSPGVPIIAIAIDEHYSVKRQGENRIWAVVLNALGEIFYLTKLPKRSTSDKAVRLDDESKERLAWLTGRSVYWNLAEPSRRSARPNPYSNSHVDGSYSPRSSWDGMYLSEEQIKGETKEIEDFINRKPKDFQRSCLGWDMRRVLEVDFAGDDDENQAGEAVFVFECGLDDDSIASAKRFARFKIADTEHKVDAETKKPQSISTTTPPEPKSSIFGGSSPPLSSTTPDLAYGLSLASVQHQESNRTTLRSTEEWRVSALSFGGLKSVQITAHAMDGSTFATLTASEDPLLNFSGQSTVSSPSMTPLSKSGSPSSSSDIPGQRARLIAVGTLMGTVLVWDARASLPSSTDAVNTLEPVRIIHTDSPQISCIALSSLYLVSGGNDGLVQAWDVLASSAAPVKTLHSRHALKARRRLVQAQASPQGVGINLFAAGAICLDPDPTVLRGMVSVGTYLRYWSFSSSAADQYKSHKRRLRRADRGTNVANDRFANVGRGNIKGFIANEQFELERESVQQAKQAEHLAGRFGTELLGSDASEDEILAYAQMLSEEALAKDRAKEPSFPTTNDRSDRPTPVDDAEMDPEIAEAIRLSLAEDEAKRLQEQEEAEFEAYEDYQAFEEQEAAEGSNNREMSDLEFALQLSLAEEQSRLEAEADTREEFPALSIRTKKGKGRAQ</sequence>
<evidence type="ECO:0000256" key="1">
    <source>
        <dbReference type="ARBA" id="ARBA00007968"/>
    </source>
</evidence>
<feature type="region of interest" description="Disordered" evidence="4">
    <location>
        <begin position="1086"/>
        <end position="1118"/>
    </location>
</feature>
<dbReference type="PANTHER" id="PTHR10223:SF2">
    <property type="entry name" value="F-BOX AND WD DOMAIN PROTEIN (AFU_ORTHOLOGUE AFUA_6G11400)"/>
    <property type="match status" value="1"/>
</dbReference>
<feature type="region of interest" description="Disordered" evidence="4">
    <location>
        <begin position="1"/>
        <end position="26"/>
    </location>
</feature>
<dbReference type="InterPro" id="IPR001810">
    <property type="entry name" value="F-box_dom"/>
</dbReference>
<feature type="compositionally biased region" description="Basic and acidic residues" evidence="4">
    <location>
        <begin position="1132"/>
        <end position="1146"/>
    </location>
</feature>
<dbReference type="InterPro" id="IPR015943">
    <property type="entry name" value="WD40/YVTN_repeat-like_dom_sf"/>
</dbReference>
<dbReference type="SMART" id="SM00256">
    <property type="entry name" value="FBOX"/>
    <property type="match status" value="1"/>
</dbReference>
<evidence type="ECO:0000256" key="2">
    <source>
        <dbReference type="ARBA" id="ARBA00022574"/>
    </source>
</evidence>
<dbReference type="GO" id="GO:0005829">
    <property type="term" value="C:cytosol"/>
    <property type="evidence" value="ECO:0007669"/>
    <property type="project" value="TreeGrafter"/>
</dbReference>
<evidence type="ECO:0000313" key="6">
    <source>
        <dbReference type="EMBL" id="THW79542.1"/>
    </source>
</evidence>
<feature type="region of interest" description="Disordered" evidence="4">
    <location>
        <begin position="1132"/>
        <end position="1161"/>
    </location>
</feature>
<feature type="region of interest" description="Disordered" evidence="4">
    <location>
        <begin position="46"/>
        <end position="92"/>
    </location>
</feature>
<dbReference type="Gene3D" id="1.20.1280.50">
    <property type="match status" value="1"/>
</dbReference>
<proteinExistence type="inferred from homology"/>
<protein>
    <recommendedName>
        <fullName evidence="5">F-box domain-containing protein</fullName>
    </recommendedName>
</protein>
<keyword evidence="3" id="KW-0677">Repeat</keyword>
<dbReference type="InterPro" id="IPR001680">
    <property type="entry name" value="WD40_rpt"/>
</dbReference>
<comment type="caution">
    <text evidence="6">The sequence shown here is derived from an EMBL/GenBank/DDBJ whole genome shotgun (WGS) entry which is preliminary data.</text>
</comment>
<feature type="domain" description="F-box" evidence="5">
    <location>
        <begin position="164"/>
        <end position="210"/>
    </location>
</feature>
<organism evidence="6 7">
    <name type="scientific">Aureobasidium pullulans</name>
    <name type="common">Black yeast</name>
    <name type="synonym">Pullularia pullulans</name>
    <dbReference type="NCBI Taxonomy" id="5580"/>
    <lineage>
        <taxon>Eukaryota</taxon>
        <taxon>Fungi</taxon>
        <taxon>Dikarya</taxon>
        <taxon>Ascomycota</taxon>
        <taxon>Pezizomycotina</taxon>
        <taxon>Dothideomycetes</taxon>
        <taxon>Dothideomycetidae</taxon>
        <taxon>Dothideales</taxon>
        <taxon>Saccotheciaceae</taxon>
        <taxon>Aureobasidium</taxon>
    </lineage>
</organism>
<dbReference type="SMART" id="SM00320">
    <property type="entry name" value="WD40"/>
    <property type="match status" value="2"/>
</dbReference>
<accession>A0A4S9AIR6</accession>
<dbReference type="GO" id="GO:0005634">
    <property type="term" value="C:nucleus"/>
    <property type="evidence" value="ECO:0007669"/>
    <property type="project" value="TreeGrafter"/>
</dbReference>
<dbReference type="Gene3D" id="2.130.10.10">
    <property type="entry name" value="YVTN repeat-like/Quinoprotein amine dehydrogenase"/>
    <property type="match status" value="1"/>
</dbReference>
<evidence type="ECO:0000256" key="4">
    <source>
        <dbReference type="SAM" id="MobiDB-lite"/>
    </source>
</evidence>
<reference evidence="6 7" key="1">
    <citation type="submission" date="2018-10" db="EMBL/GenBank/DDBJ databases">
        <title>Fifty Aureobasidium pullulans genomes reveal a recombining polyextremotolerant generalist.</title>
        <authorList>
            <person name="Gostincar C."/>
            <person name="Turk M."/>
            <person name="Zajc J."/>
            <person name="Gunde-Cimerman N."/>
        </authorList>
    </citation>
    <scope>NUCLEOTIDE SEQUENCE [LARGE SCALE GENOMIC DNA]</scope>
    <source>
        <strain evidence="6 7">EXF-10659</strain>
    </source>
</reference>
<dbReference type="InterPro" id="IPR027040">
    <property type="entry name" value="PSMD4"/>
</dbReference>
<dbReference type="SUPFAM" id="SSF81383">
    <property type="entry name" value="F-box domain"/>
    <property type="match status" value="1"/>
</dbReference>
<dbReference type="InterPro" id="IPR019775">
    <property type="entry name" value="WD40_repeat_CS"/>
</dbReference>
<gene>
    <name evidence="6" type="ORF">D6D19_01088</name>
</gene>
<dbReference type="EMBL" id="QZAO01000016">
    <property type="protein sequence ID" value="THW79542.1"/>
    <property type="molecule type" value="Genomic_DNA"/>
</dbReference>
<name>A0A4S9AIR6_AURPU</name>
<dbReference type="CDD" id="cd09917">
    <property type="entry name" value="F-box_SF"/>
    <property type="match status" value="1"/>
</dbReference>
<dbReference type="GO" id="GO:0043161">
    <property type="term" value="P:proteasome-mediated ubiquitin-dependent protein catabolic process"/>
    <property type="evidence" value="ECO:0007669"/>
    <property type="project" value="TreeGrafter"/>
</dbReference>
<dbReference type="GO" id="GO:0031593">
    <property type="term" value="F:polyubiquitin modification-dependent protein binding"/>
    <property type="evidence" value="ECO:0007669"/>
    <property type="project" value="TreeGrafter"/>
</dbReference>
<feature type="region of interest" description="Disordered" evidence="4">
    <location>
        <begin position="1039"/>
        <end position="1067"/>
    </location>
</feature>
<dbReference type="InterPro" id="IPR036047">
    <property type="entry name" value="F-box-like_dom_sf"/>
</dbReference>
<evidence type="ECO:0000313" key="7">
    <source>
        <dbReference type="Proteomes" id="UP000308802"/>
    </source>
</evidence>
<dbReference type="Pfam" id="PF12937">
    <property type="entry name" value="F-box-like"/>
    <property type="match status" value="1"/>
</dbReference>
<feature type="compositionally biased region" description="Acidic residues" evidence="4">
    <location>
        <begin position="1090"/>
        <end position="1109"/>
    </location>
</feature>